<gene>
    <name evidence="3" type="ORF">BC961_2565</name>
</gene>
<dbReference type="InterPro" id="IPR053147">
    <property type="entry name" value="Hsp_HslJ-like"/>
</dbReference>
<evidence type="ECO:0000259" key="2">
    <source>
        <dbReference type="Pfam" id="PF03724"/>
    </source>
</evidence>
<comment type="caution">
    <text evidence="3">The sequence shown here is derived from an EMBL/GenBank/DDBJ whole genome shotgun (WGS) entry which is preliminary data.</text>
</comment>
<feature type="domain" description="DUF306" evidence="2">
    <location>
        <begin position="31"/>
        <end position="142"/>
    </location>
</feature>
<reference evidence="3 4" key="1">
    <citation type="submission" date="2018-10" db="EMBL/GenBank/DDBJ databases">
        <title>Genomic Encyclopedia of Archaeal and Bacterial Type Strains, Phase II (KMG-II): from individual species to whole genera.</title>
        <authorList>
            <person name="Goeker M."/>
        </authorList>
    </citation>
    <scope>NUCLEOTIDE SEQUENCE [LARGE SCALE GENOMIC DNA]</scope>
    <source>
        <strain evidence="3 4">DSM 19727</strain>
    </source>
</reference>
<name>A0A3L9ZNH2_9FLAO</name>
<dbReference type="PANTHER" id="PTHR35535:SF1">
    <property type="entry name" value="HEAT SHOCK PROTEIN HSLJ"/>
    <property type="match status" value="1"/>
</dbReference>
<dbReference type="EMBL" id="REFH01000011">
    <property type="protein sequence ID" value="RMA72969.1"/>
    <property type="molecule type" value="Genomic_DNA"/>
</dbReference>
<keyword evidence="3" id="KW-0346">Stress response</keyword>
<dbReference type="InterPro" id="IPR038670">
    <property type="entry name" value="HslJ-like_sf"/>
</dbReference>
<dbReference type="Gene3D" id="2.40.128.270">
    <property type="match status" value="1"/>
</dbReference>
<proteinExistence type="predicted"/>
<dbReference type="AlphaFoldDB" id="A0A3L9ZNH2"/>
<dbReference type="Pfam" id="PF03724">
    <property type="entry name" value="META"/>
    <property type="match status" value="1"/>
</dbReference>
<protein>
    <submittedName>
        <fullName evidence="3">Heat shock protein HslJ</fullName>
    </submittedName>
</protein>
<evidence type="ECO:0000256" key="1">
    <source>
        <dbReference type="SAM" id="SignalP"/>
    </source>
</evidence>
<feature type="chain" id="PRO_5018198000" evidence="1">
    <location>
        <begin position="21"/>
        <end position="148"/>
    </location>
</feature>
<keyword evidence="4" id="KW-1185">Reference proteome</keyword>
<dbReference type="RefSeq" id="WP_121926155.1">
    <property type="nucleotide sequence ID" value="NZ_CBCSGA010000025.1"/>
</dbReference>
<accession>A0A3L9ZNH2</accession>
<dbReference type="Proteomes" id="UP000280368">
    <property type="component" value="Unassembled WGS sequence"/>
</dbReference>
<keyword evidence="1" id="KW-0732">Signal</keyword>
<dbReference type="InterPro" id="IPR005184">
    <property type="entry name" value="DUF306_Meta_HslJ"/>
</dbReference>
<dbReference type="PANTHER" id="PTHR35535">
    <property type="entry name" value="HEAT SHOCK PROTEIN HSLJ"/>
    <property type="match status" value="1"/>
</dbReference>
<evidence type="ECO:0000313" key="4">
    <source>
        <dbReference type="Proteomes" id="UP000280368"/>
    </source>
</evidence>
<organism evidence="3 4">
    <name type="scientific">Flavobacterium weaverense</name>
    <dbReference type="NCBI Taxonomy" id="271156"/>
    <lineage>
        <taxon>Bacteria</taxon>
        <taxon>Pseudomonadati</taxon>
        <taxon>Bacteroidota</taxon>
        <taxon>Flavobacteriia</taxon>
        <taxon>Flavobacteriales</taxon>
        <taxon>Flavobacteriaceae</taxon>
        <taxon>Flavobacterium</taxon>
    </lineage>
</organism>
<dbReference type="OrthoDB" id="880459at2"/>
<dbReference type="PROSITE" id="PS51257">
    <property type="entry name" value="PROKAR_LIPOPROTEIN"/>
    <property type="match status" value="1"/>
</dbReference>
<feature type="signal peptide" evidence="1">
    <location>
        <begin position="1"/>
        <end position="20"/>
    </location>
</feature>
<evidence type="ECO:0000313" key="3">
    <source>
        <dbReference type="EMBL" id="RMA72969.1"/>
    </source>
</evidence>
<sequence length="148" mass="16754">MKIKSLLLVFLAFIAIGCNSTKKSNPESKDETITEKYWKLKTLDGKEVLMKKNQEREIFITLKTDENRLTGFAGCNSLSGEYTLEEGNRISFKNVAVTMKMCPDVDLNESELLEVFELADNYTIVNDVLSLNVGRRAPLAVFEAVYMN</sequence>